<organism evidence="2 3">
    <name type="scientific">Paenarthrobacter ureafaciens</name>
    <dbReference type="NCBI Taxonomy" id="37931"/>
    <lineage>
        <taxon>Bacteria</taxon>
        <taxon>Bacillati</taxon>
        <taxon>Actinomycetota</taxon>
        <taxon>Actinomycetes</taxon>
        <taxon>Micrococcales</taxon>
        <taxon>Micrococcaceae</taxon>
        <taxon>Paenarthrobacter</taxon>
    </lineage>
</organism>
<evidence type="ECO:0000256" key="1">
    <source>
        <dbReference type="SAM" id="MobiDB-lite"/>
    </source>
</evidence>
<name>A0AAX3ELD1_PAEUR</name>
<feature type="compositionally biased region" description="Basic and acidic residues" evidence="1">
    <location>
        <begin position="96"/>
        <end position="105"/>
    </location>
</feature>
<dbReference type="Proteomes" id="UP001163293">
    <property type="component" value="Chromosome"/>
</dbReference>
<dbReference type="RefSeq" id="WP_069694863.1">
    <property type="nucleotide sequence ID" value="NZ_CP043010.1"/>
</dbReference>
<proteinExistence type="predicted"/>
<dbReference type="AlphaFoldDB" id="A0AAX3ELD1"/>
<accession>A0AAX3ELD1</accession>
<protein>
    <submittedName>
        <fullName evidence="2">Uncharacterized protein</fullName>
    </submittedName>
</protein>
<feature type="compositionally biased region" description="Polar residues" evidence="1">
    <location>
        <begin position="42"/>
        <end position="74"/>
    </location>
</feature>
<feature type="region of interest" description="Disordered" evidence="1">
    <location>
        <begin position="1"/>
        <end position="144"/>
    </location>
</feature>
<evidence type="ECO:0000313" key="3">
    <source>
        <dbReference type="Proteomes" id="UP001163293"/>
    </source>
</evidence>
<dbReference type="EMBL" id="CP101185">
    <property type="protein sequence ID" value="UYV98730.1"/>
    <property type="molecule type" value="Genomic_DNA"/>
</dbReference>
<reference evidence="2" key="1">
    <citation type="submission" date="2022-07" db="EMBL/GenBank/DDBJ databases">
        <authorList>
            <person name="Wu T."/>
        </authorList>
    </citation>
    <scope>NUCLEOTIDE SEQUENCE</scope>
    <source>
        <strain evidence="2">SD-1</strain>
    </source>
</reference>
<evidence type="ECO:0000313" key="2">
    <source>
        <dbReference type="EMBL" id="UYV98730.1"/>
    </source>
</evidence>
<gene>
    <name evidence="2" type="ORF">NL394_05800</name>
</gene>
<keyword evidence="3" id="KW-1185">Reference proteome</keyword>
<feature type="compositionally biased region" description="Low complexity" evidence="1">
    <location>
        <begin position="108"/>
        <end position="120"/>
    </location>
</feature>
<sequence>MGIEESINKAAENAMEDLAGTSDPVKGDQVPEPNQKADDIQVHSSLSEGSNAMDSDTPEEQAQATSGRAGSSDSRVPATGDGGVEQDTGITDSDINQDREGDRDIPTAAGDVPGPAGLPDGDPDALRADPSEGGEDPSTNMGRG</sequence>